<dbReference type="PANTHER" id="PTHR11419">
    <property type="entry name" value="INTERFERON GAMMA"/>
    <property type="match status" value="1"/>
</dbReference>
<comment type="similarity">
    <text evidence="2">Belongs to the type II (or gamma) interferon family.</text>
</comment>
<evidence type="ECO:0000313" key="8">
    <source>
        <dbReference type="Proteomes" id="UP000261540"/>
    </source>
</evidence>
<comment type="subcellular location">
    <subcellularLocation>
        <location evidence="1">Secreted</location>
    </subcellularLocation>
</comment>
<keyword evidence="8" id="KW-1185">Reference proteome</keyword>
<evidence type="ECO:0000256" key="6">
    <source>
        <dbReference type="SAM" id="SignalP"/>
    </source>
</evidence>
<evidence type="ECO:0008006" key="9">
    <source>
        <dbReference type="Google" id="ProtNLM"/>
    </source>
</evidence>
<evidence type="ECO:0000256" key="4">
    <source>
        <dbReference type="ARBA" id="ARBA00022525"/>
    </source>
</evidence>
<keyword evidence="5" id="KW-0325">Glycoprotein</keyword>
<dbReference type="STRING" id="1676925.ENSPKIP00000005779"/>
<sequence length="164" mass="19337">MNHKWSLAVLFGTLLAFFQVVNSKDFISERMSADIERLSKHFINFGFPCQDTEQKLLIQEILDVYISILSNMKSRTEDNDIKSSIIHIMDRVKKLKNQVDQQREHLLKRQLQDLWAVQTGDLTMQKKALMELMAVYQKASLLVHKTNENQRKRRQALQRAKKHI</sequence>
<keyword evidence="6" id="KW-0732">Signal</keyword>
<reference evidence="7" key="2">
    <citation type="submission" date="2025-09" db="UniProtKB">
        <authorList>
            <consortium name="Ensembl"/>
        </authorList>
    </citation>
    <scope>IDENTIFICATION</scope>
</reference>
<dbReference type="PANTHER" id="PTHR11419:SF0">
    <property type="entry name" value="INTERFERON GAMMA"/>
    <property type="match status" value="1"/>
</dbReference>
<dbReference type="GO" id="GO:0006955">
    <property type="term" value="P:immune response"/>
    <property type="evidence" value="ECO:0007669"/>
    <property type="project" value="InterPro"/>
</dbReference>
<evidence type="ECO:0000256" key="1">
    <source>
        <dbReference type="ARBA" id="ARBA00004613"/>
    </source>
</evidence>
<keyword evidence="4" id="KW-0964">Secreted</keyword>
<dbReference type="Proteomes" id="UP000261540">
    <property type="component" value="Unplaced"/>
</dbReference>
<dbReference type="Ensembl" id="ENSPKIT00000029789.1">
    <property type="protein sequence ID" value="ENSPKIP00000005779.1"/>
    <property type="gene ID" value="ENSPKIG00000022318.1"/>
</dbReference>
<organism evidence="7 8">
    <name type="scientific">Paramormyrops kingsleyae</name>
    <dbReference type="NCBI Taxonomy" id="1676925"/>
    <lineage>
        <taxon>Eukaryota</taxon>
        <taxon>Metazoa</taxon>
        <taxon>Chordata</taxon>
        <taxon>Craniata</taxon>
        <taxon>Vertebrata</taxon>
        <taxon>Euteleostomi</taxon>
        <taxon>Actinopterygii</taxon>
        <taxon>Neopterygii</taxon>
        <taxon>Teleostei</taxon>
        <taxon>Osteoglossocephala</taxon>
        <taxon>Osteoglossomorpha</taxon>
        <taxon>Osteoglossiformes</taxon>
        <taxon>Mormyridae</taxon>
        <taxon>Paramormyrops</taxon>
    </lineage>
</organism>
<feature type="signal peptide" evidence="6">
    <location>
        <begin position="1"/>
        <end position="23"/>
    </location>
</feature>
<name>A0A3B3QIX1_9TELE</name>
<dbReference type="GO" id="GO:0005615">
    <property type="term" value="C:extracellular space"/>
    <property type="evidence" value="ECO:0007669"/>
    <property type="project" value="UniProtKB-KW"/>
</dbReference>
<evidence type="ECO:0000313" key="7">
    <source>
        <dbReference type="Ensembl" id="ENSPKIP00000005779.1"/>
    </source>
</evidence>
<protein>
    <recommendedName>
        <fullName evidence="9">Interferon gamma</fullName>
    </recommendedName>
</protein>
<evidence type="ECO:0000256" key="5">
    <source>
        <dbReference type="ARBA" id="ARBA00023180"/>
    </source>
</evidence>
<dbReference type="GeneTree" id="ENSGT01060000248984"/>
<accession>A0A3B3QIX1</accession>
<dbReference type="InterPro" id="IPR002069">
    <property type="entry name" value="Interferon_gamma"/>
</dbReference>
<reference evidence="7" key="1">
    <citation type="submission" date="2025-08" db="UniProtKB">
        <authorList>
            <consortium name="Ensembl"/>
        </authorList>
    </citation>
    <scope>IDENTIFICATION</scope>
</reference>
<dbReference type="SUPFAM" id="SSF47266">
    <property type="entry name" value="4-helical cytokines"/>
    <property type="match status" value="1"/>
</dbReference>
<dbReference type="Gene3D" id="1.20.1250.10">
    <property type="match status" value="1"/>
</dbReference>
<evidence type="ECO:0000256" key="3">
    <source>
        <dbReference type="ARBA" id="ARBA00022514"/>
    </source>
</evidence>
<feature type="chain" id="PRO_5017275506" description="Interferon gamma" evidence="6">
    <location>
        <begin position="24"/>
        <end position="164"/>
    </location>
</feature>
<dbReference type="AlphaFoldDB" id="A0A3B3QIX1"/>
<dbReference type="GO" id="GO:0005133">
    <property type="term" value="F:type II interferon receptor binding"/>
    <property type="evidence" value="ECO:0007669"/>
    <property type="project" value="InterPro"/>
</dbReference>
<dbReference type="InterPro" id="IPR009079">
    <property type="entry name" value="4_helix_cytokine-like_core"/>
</dbReference>
<evidence type="ECO:0000256" key="2">
    <source>
        <dbReference type="ARBA" id="ARBA00007566"/>
    </source>
</evidence>
<keyword evidence="3" id="KW-0202">Cytokine</keyword>
<proteinExistence type="inferred from homology"/>
<dbReference type="GO" id="GO:0005125">
    <property type="term" value="F:cytokine activity"/>
    <property type="evidence" value="ECO:0007669"/>
    <property type="project" value="UniProtKB-KW"/>
</dbReference>